<dbReference type="SUPFAM" id="SSF48452">
    <property type="entry name" value="TPR-like"/>
    <property type="match status" value="1"/>
</dbReference>
<dbReference type="OrthoDB" id="3343588at2"/>
<dbReference type="RefSeq" id="WP_116181275.1">
    <property type="nucleotide sequence ID" value="NZ_CP144375.1"/>
</dbReference>
<dbReference type="Gene3D" id="1.25.40.10">
    <property type="entry name" value="Tetratricopeptide repeat domain"/>
    <property type="match status" value="1"/>
</dbReference>
<dbReference type="Pfam" id="PF13432">
    <property type="entry name" value="TPR_16"/>
    <property type="match status" value="1"/>
</dbReference>
<protein>
    <submittedName>
        <fullName evidence="1">Tetratricopeptide repeat protein</fullName>
    </submittedName>
</protein>
<accession>A0A3E0GUU1</accession>
<comment type="caution">
    <text evidence="1">The sequence shown here is derived from an EMBL/GenBank/DDBJ whole genome shotgun (WGS) entry which is preliminary data.</text>
</comment>
<evidence type="ECO:0000313" key="1">
    <source>
        <dbReference type="EMBL" id="REH29439.1"/>
    </source>
</evidence>
<dbReference type="EMBL" id="QUNO01000025">
    <property type="protein sequence ID" value="REH29439.1"/>
    <property type="molecule type" value="Genomic_DNA"/>
</dbReference>
<name>A0A3E0GUU1_9PSEU</name>
<keyword evidence="2" id="KW-1185">Reference proteome</keyword>
<gene>
    <name evidence="1" type="ORF">BCF44_12554</name>
</gene>
<dbReference type="InterPro" id="IPR011990">
    <property type="entry name" value="TPR-like_helical_dom_sf"/>
</dbReference>
<proteinExistence type="predicted"/>
<evidence type="ECO:0000313" key="2">
    <source>
        <dbReference type="Proteomes" id="UP000256269"/>
    </source>
</evidence>
<dbReference type="Proteomes" id="UP000256269">
    <property type="component" value="Unassembled WGS sequence"/>
</dbReference>
<reference evidence="1 2" key="1">
    <citation type="submission" date="2018-08" db="EMBL/GenBank/DDBJ databases">
        <title>Genomic Encyclopedia of Archaeal and Bacterial Type Strains, Phase II (KMG-II): from individual species to whole genera.</title>
        <authorList>
            <person name="Goeker M."/>
        </authorList>
    </citation>
    <scope>NUCLEOTIDE SEQUENCE [LARGE SCALE GENOMIC DNA]</scope>
    <source>
        <strain evidence="1 2">DSM 45791</strain>
    </source>
</reference>
<organism evidence="1 2">
    <name type="scientific">Kutzneria buriramensis</name>
    <dbReference type="NCBI Taxonomy" id="1045776"/>
    <lineage>
        <taxon>Bacteria</taxon>
        <taxon>Bacillati</taxon>
        <taxon>Actinomycetota</taxon>
        <taxon>Actinomycetes</taxon>
        <taxon>Pseudonocardiales</taxon>
        <taxon>Pseudonocardiaceae</taxon>
        <taxon>Kutzneria</taxon>
    </lineage>
</organism>
<dbReference type="AlphaFoldDB" id="A0A3E0GUU1"/>
<sequence length="180" mass="19514">MRDGRAARAAEAVEAERLAALVPAERAQYLVEAAESWAAAGRSDRAGELFAEAIADGGHVVGDARSYYAGFLFDTGRPDEALRALAELRRSHPDDPFAYVSGGEVLEEAGDLDGALTWFSEGLSRFYRGFDTADAVDDATLMQLLTNRQRVRRLLELPPDGWDDITLSAQAVLLADLTDP</sequence>